<evidence type="ECO:0000256" key="1">
    <source>
        <dbReference type="SAM" id="MobiDB-lite"/>
    </source>
</evidence>
<accession>A0AAV1DWU8</accession>
<organism evidence="2 3">
    <name type="scientific">Oldenlandia corymbosa var. corymbosa</name>
    <dbReference type="NCBI Taxonomy" id="529605"/>
    <lineage>
        <taxon>Eukaryota</taxon>
        <taxon>Viridiplantae</taxon>
        <taxon>Streptophyta</taxon>
        <taxon>Embryophyta</taxon>
        <taxon>Tracheophyta</taxon>
        <taxon>Spermatophyta</taxon>
        <taxon>Magnoliopsida</taxon>
        <taxon>eudicotyledons</taxon>
        <taxon>Gunneridae</taxon>
        <taxon>Pentapetalae</taxon>
        <taxon>asterids</taxon>
        <taxon>lamiids</taxon>
        <taxon>Gentianales</taxon>
        <taxon>Rubiaceae</taxon>
        <taxon>Rubioideae</taxon>
        <taxon>Spermacoceae</taxon>
        <taxon>Hedyotis-Oldenlandia complex</taxon>
        <taxon>Oldenlandia</taxon>
    </lineage>
</organism>
<reference evidence="2" key="1">
    <citation type="submission" date="2023-03" db="EMBL/GenBank/DDBJ databases">
        <authorList>
            <person name="Julca I."/>
        </authorList>
    </citation>
    <scope>NUCLEOTIDE SEQUENCE</scope>
</reference>
<dbReference type="Proteomes" id="UP001161247">
    <property type="component" value="Chromosome 7"/>
</dbReference>
<evidence type="ECO:0000313" key="3">
    <source>
        <dbReference type="Proteomes" id="UP001161247"/>
    </source>
</evidence>
<proteinExistence type="predicted"/>
<feature type="region of interest" description="Disordered" evidence="1">
    <location>
        <begin position="1"/>
        <end position="45"/>
    </location>
</feature>
<feature type="compositionally biased region" description="Basic and acidic residues" evidence="1">
    <location>
        <begin position="1"/>
        <end position="15"/>
    </location>
</feature>
<name>A0AAV1DWU8_OLDCO</name>
<dbReference type="AlphaFoldDB" id="A0AAV1DWU8"/>
<evidence type="ECO:0000313" key="2">
    <source>
        <dbReference type="EMBL" id="CAI9112403.1"/>
    </source>
</evidence>
<protein>
    <submittedName>
        <fullName evidence="2">OLC1v1012851C1</fullName>
    </submittedName>
</protein>
<sequence length="164" mass="19263">MVTERHSAESRDAGRWRHTPRRGRQSQIRRTDSIQGSEQVESAPQHWERRMIMERAASFPTDLSSYIVEHHWKRLCDVPQRPNLTAVREFYRSMREAQGDTVTMRGRAVSINEAAIRELLQFPEIDFSHGETLHQIMDFDHEEELSGMLSRELDVIWTFKNGSL</sequence>
<dbReference type="EMBL" id="OX459124">
    <property type="protein sequence ID" value="CAI9112403.1"/>
    <property type="molecule type" value="Genomic_DNA"/>
</dbReference>
<feature type="compositionally biased region" description="Polar residues" evidence="1">
    <location>
        <begin position="25"/>
        <end position="42"/>
    </location>
</feature>
<gene>
    <name evidence="2" type="ORF">OLC1_LOCUS19612</name>
</gene>
<keyword evidence="3" id="KW-1185">Reference proteome</keyword>